<dbReference type="InterPro" id="IPR040905">
    <property type="entry name" value="SS_DBP_Pseudomonas"/>
</dbReference>
<dbReference type="RefSeq" id="WP_024767403.1">
    <property type="nucleotide sequence ID" value="NZ_CP049141.1"/>
</dbReference>
<evidence type="ECO:0000313" key="1">
    <source>
        <dbReference type="EMBL" id="QIE91153.1"/>
    </source>
</evidence>
<organism evidence="2 3">
    <name type="scientific">Pseudomonas nitroreducens</name>
    <dbReference type="NCBI Taxonomy" id="46680"/>
    <lineage>
        <taxon>Bacteria</taxon>
        <taxon>Pseudomonadati</taxon>
        <taxon>Pseudomonadota</taxon>
        <taxon>Gammaproteobacteria</taxon>
        <taxon>Pseudomonadales</taxon>
        <taxon>Pseudomonadaceae</taxon>
        <taxon>Pseudomonas</taxon>
    </lineage>
</organism>
<dbReference type="KEGG" id="pnt:G5B91_32875"/>
<proteinExistence type="predicted"/>
<dbReference type="EMBL" id="CP049141">
    <property type="protein sequence ID" value="QIE91153.1"/>
    <property type="molecule type" value="Genomic_DNA"/>
</dbReference>
<keyword evidence="2" id="KW-0614">Plasmid</keyword>
<geneLocation type="plasmid" evidence="3">
    <name>ppnihbp1_2</name>
</geneLocation>
<geneLocation type="plasmid" evidence="2">
    <name>pPniHBP1_2</name>
</geneLocation>
<evidence type="ECO:0000313" key="3">
    <source>
        <dbReference type="Proteomes" id="UP000501063"/>
    </source>
</evidence>
<accession>A0A6G6J7I0</accession>
<protein>
    <submittedName>
        <fullName evidence="2">Propanediol utilization protein</fullName>
    </submittedName>
</protein>
<dbReference type="Pfam" id="PF17878">
    <property type="entry name" value="ssDBP"/>
    <property type="match status" value="1"/>
</dbReference>
<dbReference type="AlphaFoldDB" id="A0A6G6J7I0"/>
<name>A0A6G6J7I0_PSENT</name>
<reference evidence="2 3" key="1">
    <citation type="submission" date="2020-02" db="EMBL/GenBank/DDBJ databases">
        <title>Integrative conjugative elements (ICEs) and plasmids drive adaptation of Pseudomonas nitroreducens strain HBP1 to wastewater environment.</title>
        <authorList>
            <person name="Sentchilo V."/>
            <person name="Carraro N."/>
            <person name="Bertelli C."/>
            <person name="van der Meer J.R."/>
        </authorList>
    </citation>
    <scope>NUCLEOTIDE SEQUENCE [LARGE SCALE GENOMIC DNA]</scope>
    <source>
        <strain evidence="2 3">HBP1</strain>
        <plasmid evidence="3">ppnihbp1_2</plasmid>
        <plasmid evidence="2">pPniHBP1_2</plasmid>
    </source>
</reference>
<dbReference type="Gene3D" id="2.40.50.140">
    <property type="entry name" value="Nucleic acid-binding proteins"/>
    <property type="match status" value="1"/>
</dbReference>
<dbReference type="Proteomes" id="UP000501063">
    <property type="component" value="Plasmid pPniHBP1_2"/>
</dbReference>
<evidence type="ECO:0000313" key="2">
    <source>
        <dbReference type="EMBL" id="QIE91163.1"/>
    </source>
</evidence>
<dbReference type="KEGG" id="pnt:G5B91_32935"/>
<gene>
    <name evidence="1" type="ORF">G5B91_32875</name>
    <name evidence="2" type="ORF">G5B91_32935</name>
</gene>
<sequence>MAMTICIETTGNISKSGVSAKGNEYIMCEAFAHIPGVPYPQMFDYYAAKRDEVLPAGNYECDVTCKVKDGRLTFDCDPRQARRVTTNKPAAVSQAS</sequence>
<dbReference type="InterPro" id="IPR012340">
    <property type="entry name" value="NA-bd_OB-fold"/>
</dbReference>
<dbReference type="EMBL" id="CP049141">
    <property type="protein sequence ID" value="QIE91163.1"/>
    <property type="molecule type" value="Genomic_DNA"/>
</dbReference>
<dbReference type="SUPFAM" id="SSF50249">
    <property type="entry name" value="Nucleic acid-binding proteins"/>
    <property type="match status" value="1"/>
</dbReference>